<comment type="caution">
    <text evidence="2">The sequence shown here is derived from an EMBL/GenBank/DDBJ whole genome shotgun (WGS) entry which is preliminary data.</text>
</comment>
<accession>A0A9N7TTL1</accession>
<reference evidence="2" key="1">
    <citation type="submission" date="2020-03" db="EMBL/GenBank/DDBJ databases">
        <authorList>
            <person name="Weist P."/>
        </authorList>
    </citation>
    <scope>NUCLEOTIDE SEQUENCE</scope>
</reference>
<gene>
    <name evidence="2" type="ORF">PLEPLA_LOCUS6752</name>
</gene>
<evidence type="ECO:0000256" key="1">
    <source>
        <dbReference type="SAM" id="MobiDB-lite"/>
    </source>
</evidence>
<keyword evidence="3" id="KW-1185">Reference proteome</keyword>
<feature type="region of interest" description="Disordered" evidence="1">
    <location>
        <begin position="1"/>
        <end position="25"/>
    </location>
</feature>
<evidence type="ECO:0000313" key="3">
    <source>
        <dbReference type="Proteomes" id="UP001153269"/>
    </source>
</evidence>
<dbReference type="EMBL" id="CADEAL010000349">
    <property type="protein sequence ID" value="CAB1418925.1"/>
    <property type="molecule type" value="Genomic_DNA"/>
</dbReference>
<evidence type="ECO:0000313" key="2">
    <source>
        <dbReference type="EMBL" id="CAB1418925.1"/>
    </source>
</evidence>
<dbReference type="Proteomes" id="UP001153269">
    <property type="component" value="Unassembled WGS sequence"/>
</dbReference>
<dbReference type="AlphaFoldDB" id="A0A9N7TTL1"/>
<name>A0A9N7TTL1_PLEPL</name>
<organism evidence="2 3">
    <name type="scientific">Pleuronectes platessa</name>
    <name type="common">European plaice</name>
    <dbReference type="NCBI Taxonomy" id="8262"/>
    <lineage>
        <taxon>Eukaryota</taxon>
        <taxon>Metazoa</taxon>
        <taxon>Chordata</taxon>
        <taxon>Craniata</taxon>
        <taxon>Vertebrata</taxon>
        <taxon>Euteleostomi</taxon>
        <taxon>Actinopterygii</taxon>
        <taxon>Neopterygii</taxon>
        <taxon>Teleostei</taxon>
        <taxon>Neoteleostei</taxon>
        <taxon>Acanthomorphata</taxon>
        <taxon>Carangaria</taxon>
        <taxon>Pleuronectiformes</taxon>
        <taxon>Pleuronectoidei</taxon>
        <taxon>Pleuronectidae</taxon>
        <taxon>Pleuronectes</taxon>
    </lineage>
</organism>
<protein>
    <submittedName>
        <fullName evidence="2">Uncharacterized protein</fullName>
    </submittedName>
</protein>
<sequence length="112" mass="11840">MDFVGLVTTPSSKPSQGGAFSHREEPVAWSAQAEGGTGGVEGFGGGEGKAHLLYSWPLCVKQALWAVTELERRASERPLALPDFLLLLSASLSPPPLPTISAFSLPSTQMFI</sequence>
<proteinExistence type="predicted"/>